<evidence type="ECO:0000256" key="1">
    <source>
        <dbReference type="SAM" id="MobiDB-lite"/>
    </source>
</evidence>
<accession>A0A517PB15</accession>
<name>A0A517PB15_9PLAN</name>
<dbReference type="RefSeq" id="WP_165700739.1">
    <property type="nucleotide sequence ID" value="NZ_CP036265.1"/>
</dbReference>
<dbReference type="EMBL" id="CP036265">
    <property type="protein sequence ID" value="QDT16554.1"/>
    <property type="molecule type" value="Genomic_DNA"/>
</dbReference>
<evidence type="ECO:0000313" key="3">
    <source>
        <dbReference type="Proteomes" id="UP000318741"/>
    </source>
</evidence>
<gene>
    <name evidence="2" type="ORF">CA12_26600</name>
</gene>
<organism evidence="2 3">
    <name type="scientific">Alienimonas californiensis</name>
    <dbReference type="NCBI Taxonomy" id="2527989"/>
    <lineage>
        <taxon>Bacteria</taxon>
        <taxon>Pseudomonadati</taxon>
        <taxon>Planctomycetota</taxon>
        <taxon>Planctomycetia</taxon>
        <taxon>Planctomycetales</taxon>
        <taxon>Planctomycetaceae</taxon>
        <taxon>Alienimonas</taxon>
    </lineage>
</organism>
<dbReference type="AlphaFoldDB" id="A0A517PB15"/>
<feature type="region of interest" description="Disordered" evidence="1">
    <location>
        <begin position="33"/>
        <end position="52"/>
    </location>
</feature>
<keyword evidence="3" id="KW-1185">Reference proteome</keyword>
<dbReference type="Proteomes" id="UP000318741">
    <property type="component" value="Chromosome"/>
</dbReference>
<reference evidence="2 3" key="1">
    <citation type="submission" date="2019-02" db="EMBL/GenBank/DDBJ databases">
        <title>Deep-cultivation of Planctomycetes and their phenomic and genomic characterization uncovers novel biology.</title>
        <authorList>
            <person name="Wiegand S."/>
            <person name="Jogler M."/>
            <person name="Boedeker C."/>
            <person name="Pinto D."/>
            <person name="Vollmers J."/>
            <person name="Rivas-Marin E."/>
            <person name="Kohn T."/>
            <person name="Peeters S.H."/>
            <person name="Heuer A."/>
            <person name="Rast P."/>
            <person name="Oberbeckmann S."/>
            <person name="Bunk B."/>
            <person name="Jeske O."/>
            <person name="Meyerdierks A."/>
            <person name="Storesund J.E."/>
            <person name="Kallscheuer N."/>
            <person name="Luecker S."/>
            <person name="Lage O.M."/>
            <person name="Pohl T."/>
            <person name="Merkel B.J."/>
            <person name="Hornburger P."/>
            <person name="Mueller R.-W."/>
            <person name="Bruemmer F."/>
            <person name="Labrenz M."/>
            <person name="Spormann A.M."/>
            <person name="Op den Camp H."/>
            <person name="Overmann J."/>
            <person name="Amann R."/>
            <person name="Jetten M.S.M."/>
            <person name="Mascher T."/>
            <person name="Medema M.H."/>
            <person name="Devos D.P."/>
            <person name="Kaster A.-K."/>
            <person name="Ovreas L."/>
            <person name="Rohde M."/>
            <person name="Galperin M.Y."/>
            <person name="Jogler C."/>
        </authorList>
    </citation>
    <scope>NUCLEOTIDE SEQUENCE [LARGE SCALE GENOMIC DNA]</scope>
    <source>
        <strain evidence="2 3">CA12</strain>
    </source>
</reference>
<dbReference type="KEGG" id="acaf:CA12_26600"/>
<sequence length="52" mass="5287">MPRLPLPPRLAAAAGQLLLGLLADLAAIAAGRAAGPLDPAPARETPPPRDER</sequence>
<evidence type="ECO:0000313" key="2">
    <source>
        <dbReference type="EMBL" id="QDT16554.1"/>
    </source>
</evidence>
<protein>
    <submittedName>
        <fullName evidence="2">Uncharacterized protein</fullName>
    </submittedName>
</protein>
<proteinExistence type="predicted"/>